<dbReference type="PANTHER" id="PTHR23342:SF0">
    <property type="entry name" value="N-ACETYLGLUTAMATE SYNTHASE, MITOCHONDRIAL"/>
    <property type="match status" value="1"/>
</dbReference>
<evidence type="ECO:0000256" key="9">
    <source>
        <dbReference type="HAMAP-Rule" id="MF_00082"/>
    </source>
</evidence>
<evidence type="ECO:0000256" key="7">
    <source>
        <dbReference type="ARBA" id="ARBA00022840"/>
    </source>
</evidence>
<accession>A0A1Q6R448</accession>
<evidence type="ECO:0000256" key="5">
    <source>
        <dbReference type="ARBA" id="ARBA00022741"/>
    </source>
</evidence>
<dbReference type="Pfam" id="PF00696">
    <property type="entry name" value="AA_kinase"/>
    <property type="match status" value="1"/>
</dbReference>
<dbReference type="PIRSF" id="PIRSF000728">
    <property type="entry name" value="NAGK"/>
    <property type="match status" value="1"/>
</dbReference>
<dbReference type="EC" id="2.7.2.8" evidence="9"/>
<dbReference type="Gene3D" id="3.40.1160.10">
    <property type="entry name" value="Acetylglutamate kinase-like"/>
    <property type="match status" value="1"/>
</dbReference>
<comment type="catalytic activity">
    <reaction evidence="8 9">
        <text>N-acetyl-L-glutamate + ATP = N-acetyl-L-glutamyl 5-phosphate + ADP</text>
        <dbReference type="Rhea" id="RHEA:14629"/>
        <dbReference type="ChEBI" id="CHEBI:30616"/>
        <dbReference type="ChEBI" id="CHEBI:44337"/>
        <dbReference type="ChEBI" id="CHEBI:57936"/>
        <dbReference type="ChEBI" id="CHEBI:456216"/>
        <dbReference type="EC" id="2.7.2.8"/>
    </reaction>
</comment>
<dbReference type="PRINTS" id="PR00474">
    <property type="entry name" value="GLU5KINASE"/>
</dbReference>
<feature type="binding site" evidence="9">
    <location>
        <begin position="64"/>
        <end position="65"/>
    </location>
    <ligand>
        <name>substrate</name>
    </ligand>
</feature>
<comment type="subcellular location">
    <subcellularLocation>
        <location evidence="9">Cytoplasm</location>
    </subcellularLocation>
</comment>
<evidence type="ECO:0000256" key="6">
    <source>
        <dbReference type="ARBA" id="ARBA00022777"/>
    </source>
</evidence>
<dbReference type="InterPro" id="IPR004662">
    <property type="entry name" value="AcgluKinase_fam"/>
</dbReference>
<feature type="site" description="Transition state stabilizer" evidence="9">
    <location>
        <position position="252"/>
    </location>
</feature>
<comment type="similarity">
    <text evidence="9">Belongs to the acetylglutamate kinase family. ArgB subfamily.</text>
</comment>
<feature type="site" description="Transition state stabilizer" evidence="9">
    <location>
        <position position="29"/>
    </location>
</feature>
<keyword evidence="6 9" id="KW-0418">Kinase</keyword>
<dbReference type="UniPathway" id="UPA00068">
    <property type="reaction ID" value="UER00107"/>
</dbReference>
<dbReference type="InterPro" id="IPR041727">
    <property type="entry name" value="NAGK-C"/>
</dbReference>
<evidence type="ECO:0000256" key="2">
    <source>
        <dbReference type="ARBA" id="ARBA00022571"/>
    </source>
</evidence>
<keyword evidence="3 9" id="KW-0028">Amino-acid biosynthesis</keyword>
<feature type="binding site" evidence="9">
    <location>
        <position position="86"/>
    </location>
    <ligand>
        <name>substrate</name>
    </ligand>
</feature>
<reference evidence="11 12" key="1">
    <citation type="journal article" date="2016" name="Nat. Biotechnol.">
        <title>Measurement of bacterial replication rates in microbial communities.</title>
        <authorList>
            <person name="Brown C.T."/>
            <person name="Olm M.R."/>
            <person name="Thomas B.C."/>
            <person name="Banfield J.F."/>
        </authorList>
    </citation>
    <scope>NUCLEOTIDE SEQUENCE [LARGE SCALE GENOMIC DNA]</scope>
    <source>
        <strain evidence="11">46_33</strain>
    </source>
</reference>
<feature type="binding site" evidence="9">
    <location>
        <position position="189"/>
    </location>
    <ligand>
        <name>substrate</name>
    </ligand>
</feature>
<protein>
    <recommendedName>
        <fullName evidence="9">Acetylglutamate kinase</fullName>
        <ecNumber evidence="9">2.7.2.8</ecNumber>
    </recommendedName>
    <alternativeName>
        <fullName evidence="9">N-acetyl-L-glutamate 5-phosphotransferase</fullName>
    </alternativeName>
    <alternativeName>
        <fullName evidence="9">NAG kinase</fullName>
        <shortName evidence="9">NAGK</shortName>
    </alternativeName>
</protein>
<evidence type="ECO:0000256" key="8">
    <source>
        <dbReference type="ARBA" id="ARBA00048141"/>
    </source>
</evidence>
<dbReference type="HAMAP" id="MF_00082">
    <property type="entry name" value="ArgB"/>
    <property type="match status" value="1"/>
</dbReference>
<dbReference type="GO" id="GO:0042450">
    <property type="term" value="P:L-arginine biosynthetic process via ornithine"/>
    <property type="evidence" value="ECO:0007669"/>
    <property type="project" value="UniProtKB-UniRule"/>
</dbReference>
<sequence length="296" mass="31580">MLMNEQQVHTLMEALPYLSNFKDKTIVVKYGGNAMLNDELKNKVLQDILFLQYAGMRPVVVHGGGPEISRQLEQAGKKSEFVGGLRVTDAESAAIAEMALVGKMNTDLVGRLNALGGKAVGLNGKDANLLKAKKYLADVFENGEVNLVDIGFVGSVKEVNTDLINCLLDGGYIPVIAPTGVGDEGETYNINADVAAGEIAGALKAEKLLVLTDVRGIYSAYPDESSFISTLSFEKAHELILKGSIDGGMIPKVRSCIKALSGGAKKTHIIDGRAEHSILMELFSDKGVGTEVVKEI</sequence>
<comment type="function">
    <text evidence="9">Catalyzes the ATP-dependent phosphorylation of N-acetyl-L-glutamate.</text>
</comment>
<gene>
    <name evidence="9" type="primary">argB</name>
    <name evidence="11" type="ORF">BHW43_07090</name>
</gene>
<keyword evidence="4 9" id="KW-0808">Transferase</keyword>
<organism evidence="11 12">
    <name type="scientific">Phascolarctobacterium succinatutens</name>
    <dbReference type="NCBI Taxonomy" id="626940"/>
    <lineage>
        <taxon>Bacteria</taxon>
        <taxon>Bacillati</taxon>
        <taxon>Bacillota</taxon>
        <taxon>Negativicutes</taxon>
        <taxon>Acidaminococcales</taxon>
        <taxon>Acidaminococcaceae</taxon>
        <taxon>Phascolarctobacterium</taxon>
    </lineage>
</organism>
<dbReference type="RefSeq" id="WP_303680022.1">
    <property type="nucleotide sequence ID" value="NZ_MNTG01000032.1"/>
</dbReference>
<evidence type="ECO:0000313" key="11">
    <source>
        <dbReference type="EMBL" id="OLA37152.1"/>
    </source>
</evidence>
<dbReference type="InterPro" id="IPR037528">
    <property type="entry name" value="ArgB"/>
</dbReference>
<dbReference type="InterPro" id="IPR001057">
    <property type="entry name" value="Glu/AcGlu_kinase"/>
</dbReference>
<dbReference type="GO" id="GO:0005524">
    <property type="term" value="F:ATP binding"/>
    <property type="evidence" value="ECO:0007669"/>
    <property type="project" value="UniProtKB-UniRule"/>
</dbReference>
<evidence type="ECO:0000256" key="4">
    <source>
        <dbReference type="ARBA" id="ARBA00022679"/>
    </source>
</evidence>
<feature type="domain" description="Aspartate/glutamate/uridylate kinase" evidence="10">
    <location>
        <begin position="24"/>
        <end position="271"/>
    </location>
</feature>
<dbReference type="EMBL" id="MNTG01000032">
    <property type="protein sequence ID" value="OLA37152.1"/>
    <property type="molecule type" value="Genomic_DNA"/>
</dbReference>
<dbReference type="AlphaFoldDB" id="A0A1Q6R448"/>
<dbReference type="InterPro" id="IPR036393">
    <property type="entry name" value="AceGlu_kinase-like_sf"/>
</dbReference>
<dbReference type="PANTHER" id="PTHR23342">
    <property type="entry name" value="N-ACETYLGLUTAMATE SYNTHASE"/>
    <property type="match status" value="1"/>
</dbReference>
<dbReference type="CDD" id="cd04250">
    <property type="entry name" value="AAK_NAGK-C"/>
    <property type="match status" value="1"/>
</dbReference>
<dbReference type="GO" id="GO:0003991">
    <property type="term" value="F:acetylglutamate kinase activity"/>
    <property type="evidence" value="ECO:0007669"/>
    <property type="project" value="UniProtKB-UniRule"/>
</dbReference>
<keyword evidence="2 9" id="KW-0055">Arginine biosynthesis</keyword>
<evidence type="ECO:0000259" key="10">
    <source>
        <dbReference type="Pfam" id="PF00696"/>
    </source>
</evidence>
<proteinExistence type="inferred from homology"/>
<dbReference type="GO" id="GO:0005737">
    <property type="term" value="C:cytoplasm"/>
    <property type="evidence" value="ECO:0007669"/>
    <property type="project" value="UniProtKB-SubCell"/>
</dbReference>
<dbReference type="NCBIfam" id="TIGR00761">
    <property type="entry name" value="argB"/>
    <property type="match status" value="1"/>
</dbReference>
<dbReference type="InterPro" id="IPR001048">
    <property type="entry name" value="Asp/Glu/Uridylate_kinase"/>
</dbReference>
<keyword evidence="9" id="KW-0963">Cytoplasm</keyword>
<dbReference type="STRING" id="626940.BHW43_07090"/>
<keyword evidence="5 9" id="KW-0547">Nucleotide-binding</keyword>
<evidence type="ECO:0000313" key="12">
    <source>
        <dbReference type="Proteomes" id="UP000186777"/>
    </source>
</evidence>
<evidence type="ECO:0000256" key="3">
    <source>
        <dbReference type="ARBA" id="ARBA00022605"/>
    </source>
</evidence>
<dbReference type="Proteomes" id="UP000186777">
    <property type="component" value="Unassembled WGS sequence"/>
</dbReference>
<comment type="pathway">
    <text evidence="1 9">Amino-acid biosynthesis; L-arginine biosynthesis; N(2)-acetyl-L-ornithine from L-glutamate: step 2/4.</text>
</comment>
<keyword evidence="7 9" id="KW-0067">ATP-binding</keyword>
<dbReference type="SUPFAM" id="SSF53633">
    <property type="entry name" value="Carbamate kinase-like"/>
    <property type="match status" value="1"/>
</dbReference>
<comment type="caution">
    <text evidence="11">The sequence shown here is derived from an EMBL/GenBank/DDBJ whole genome shotgun (WGS) entry which is preliminary data.</text>
</comment>
<name>A0A1Q6R448_9FIRM</name>
<dbReference type="FunFam" id="3.40.1160.10:FF:000004">
    <property type="entry name" value="Acetylglutamate kinase"/>
    <property type="match status" value="1"/>
</dbReference>
<evidence type="ECO:0000256" key="1">
    <source>
        <dbReference type="ARBA" id="ARBA00004828"/>
    </source>
</evidence>